<evidence type="ECO:0000313" key="5">
    <source>
        <dbReference type="EMBL" id="CRG84547.1"/>
    </source>
</evidence>
<keyword evidence="3" id="KW-1133">Transmembrane helix</keyword>
<feature type="compositionally biased region" description="Low complexity" evidence="2">
    <location>
        <begin position="360"/>
        <end position="369"/>
    </location>
</feature>
<feature type="compositionally biased region" description="Low complexity" evidence="2">
    <location>
        <begin position="337"/>
        <end position="353"/>
    </location>
</feature>
<feature type="compositionally biased region" description="Polar residues" evidence="2">
    <location>
        <begin position="301"/>
        <end position="336"/>
    </location>
</feature>
<dbReference type="EMBL" id="CVMU01000142">
    <property type="protein sequence ID" value="CRG84547.1"/>
    <property type="molecule type" value="Genomic_DNA"/>
</dbReference>
<evidence type="ECO:0000313" key="6">
    <source>
        <dbReference type="Proteomes" id="UP000220158"/>
    </source>
</evidence>
<dbReference type="InterPro" id="IPR024288">
    <property type="entry name" value="SICA_C"/>
</dbReference>
<feature type="compositionally biased region" description="Low complexity" evidence="2">
    <location>
        <begin position="270"/>
        <end position="300"/>
    </location>
</feature>
<reference evidence="5 6" key="1">
    <citation type="submission" date="2015-04" db="EMBL/GenBank/DDBJ databases">
        <authorList>
            <consortium name="Pathogen Informatics"/>
        </authorList>
    </citation>
    <scope>NUCLEOTIDE SEQUENCE [LARGE SCALE GENOMIC DNA]</scope>
    <source>
        <strain evidence="5 6">SGS1</strain>
    </source>
</reference>
<feature type="region of interest" description="Disordered" evidence="2">
    <location>
        <begin position="1"/>
        <end position="21"/>
    </location>
</feature>
<keyword evidence="6" id="KW-1185">Reference proteome</keyword>
<feature type="region of interest" description="Disordered" evidence="2">
    <location>
        <begin position="270"/>
        <end position="369"/>
    </location>
</feature>
<protein>
    <submittedName>
        <fullName evidence="5">Surface-associated interspersed protein (SURFIN)</fullName>
    </submittedName>
</protein>
<dbReference type="Proteomes" id="UP000220158">
    <property type="component" value="Unassembled WGS sequence"/>
</dbReference>
<feature type="coiled-coil region" evidence="1">
    <location>
        <begin position="896"/>
        <end position="930"/>
    </location>
</feature>
<dbReference type="GeneID" id="39734160"/>
<accession>A0A1J1GMV3</accession>
<feature type="domain" description="Schizont-infected cell agglutination C-terminal" evidence="4">
    <location>
        <begin position="939"/>
        <end position="1008"/>
    </location>
</feature>
<feature type="coiled-coil region" evidence="1">
    <location>
        <begin position="1103"/>
        <end position="1134"/>
    </location>
</feature>
<keyword evidence="3" id="KW-0812">Transmembrane</keyword>
<gene>
    <name evidence="5" type="ORF">PRELSG_0023200</name>
</gene>
<proteinExistence type="predicted"/>
<evidence type="ECO:0000256" key="3">
    <source>
        <dbReference type="SAM" id="Phobius"/>
    </source>
</evidence>
<keyword evidence="3" id="KW-0472">Membrane</keyword>
<keyword evidence="1" id="KW-0175">Coiled coil</keyword>
<dbReference type="RefSeq" id="XP_028531107.1">
    <property type="nucleotide sequence ID" value="XM_028680159.1"/>
</dbReference>
<name>A0A1J1GMV3_PLARL</name>
<organism evidence="5 6">
    <name type="scientific">Plasmodium relictum</name>
    <dbReference type="NCBI Taxonomy" id="85471"/>
    <lineage>
        <taxon>Eukaryota</taxon>
        <taxon>Sar</taxon>
        <taxon>Alveolata</taxon>
        <taxon>Apicomplexa</taxon>
        <taxon>Aconoidasida</taxon>
        <taxon>Haemosporida</taxon>
        <taxon>Plasmodiidae</taxon>
        <taxon>Plasmodium</taxon>
        <taxon>Plasmodium (Haemamoeba)</taxon>
    </lineage>
</organism>
<evidence type="ECO:0000256" key="2">
    <source>
        <dbReference type="SAM" id="MobiDB-lite"/>
    </source>
</evidence>
<dbReference type="KEGG" id="prel:PRELSG_0023200"/>
<dbReference type="Pfam" id="PF12879">
    <property type="entry name" value="SICA_C"/>
    <property type="match status" value="1"/>
</dbReference>
<feature type="transmembrane region" description="Helical" evidence="3">
    <location>
        <begin position="434"/>
        <end position="455"/>
    </location>
</feature>
<dbReference type="VEuPathDB" id="PlasmoDB:PRELSG_0023200"/>
<evidence type="ECO:0000256" key="1">
    <source>
        <dbReference type="SAM" id="Coils"/>
    </source>
</evidence>
<sequence>MNTERKINRRKTRSASQYGAGYDRWKSQVTNEFDNKLQNISRERNKTKKRKQCRDFNGNVDDTKEDFMGVKVIKLQVDGDPEELWKEIEQHINTKIRQYPNLQCIRIPSTYPKEKRDKRNKIIDFCEERDEHFQVLKLKGTNEECLNYNKWINEEKDRFIKNNSWSTNDSNGKDQDFKISHNCTLINMGMFSNESCDKYNQIQKKMTSNSSKQSSFSPLASPQIPNRNVTSIKTIAHNTALNTTTTSAHIVNASTDTYTIISSTIPTIASTTAPTTTSKNESTSTTALTTTSMPTPTPSTARETTPISAKVPSTTSTNVPKAKNTPSPSSTLKSTNTTASLSTLKPTTTSKPSIRSKPVTTSKHTNTTKHTITSIPSTTLSNRKQNSSVVLTNFTTTTSVHGLSASIPVNNTSYMNMPSGISIKSSSTVTKSTIIPLSAALGSFLGIFLLFIFLYRCSFVGSWLGNSRSKKKKTERKKKQVQIDNESIFVGFSDKESEINMKNFPICNEKNSSTCEIALENENNERNMETKSNIAERRKKLKWKAVIEVHMIVLEEFQKEEWELIRKEFLKICLEEFKEEGIYSDIINKHLIMEADQEKITNIFLEQKPLWKIWTERNNKLIEKWKREQWFKNLKKEWKNEVNKYIPLIKNEEMMETKEKGAVNTILDTQKIIWKKWIQKQNKLHTFDDEELLKKLLVEYETEEEMKKNMEIIDREKIEREIEKKNKIDNNSIKNKLISRLRIEIHMMILDECKKEEWIRNKKEFFKTCIGELKLQDNSNEKELLEIEEEIMKNITLKKKNEKLEKFKKEKCFIELKQEWINNEKKYMEEVNKENLLGVNEEIIENLMLQKQKIIWKKHWEEICKKLEDENKKECFIKLMEELKKKETNVKEIDKINKEEKNIKEDEIKKEKKKKKMKHMEGKIEEVKKKSNYMTLRRKPKRKTIIEIHMMIMQDCKKEEWELNRIEFLEICLNEWLKNEEIIENIMDKEVILGEEKESSNAALENQKMLSKKWIERKRRLLEKWEKEEWFKNLKEEWKKEENMYAETKDKLEVMDIQDKMESNTTLERKKEIWKKWLQRQREVFIGYYKEGWFTELLEEYEKEEYEFIKEENEENVEEKKNNLENEIKEVAVVDIKKERLIYSMCAEIHMMVLDQCKKEEIESMKNEFLKSYIEQKKEHEKFREQETGNKKIDEIEKEREMNIMIENKKEKWECWKKEDWFQELKLNWKKEMIHMKEITDNIREKVINSMLETQIIEKQWQERQRNILKKRNKQNKNEMLMKKNKDEEAIEGENDENDLKELDITIL</sequence>
<evidence type="ECO:0000259" key="4">
    <source>
        <dbReference type="Pfam" id="PF12879"/>
    </source>
</evidence>